<dbReference type="PANTHER" id="PTHR43304">
    <property type="entry name" value="PHYTOCHROME-LIKE PROTEIN CPH1"/>
    <property type="match status" value="1"/>
</dbReference>
<dbReference type="InterPro" id="IPR013656">
    <property type="entry name" value="PAS_4"/>
</dbReference>
<evidence type="ECO:0000256" key="7">
    <source>
        <dbReference type="SAM" id="Phobius"/>
    </source>
</evidence>
<dbReference type="InterPro" id="IPR035965">
    <property type="entry name" value="PAS-like_dom_sf"/>
</dbReference>
<gene>
    <name evidence="11" type="ORF">OP8BY_0046</name>
</gene>
<feature type="domain" description="PAS" evidence="9">
    <location>
        <begin position="476"/>
        <end position="549"/>
    </location>
</feature>
<proteinExistence type="predicted"/>
<feature type="domain" description="PAC" evidence="10">
    <location>
        <begin position="554"/>
        <end position="606"/>
    </location>
</feature>
<keyword evidence="6" id="KW-0175">Coiled coil</keyword>
<keyword evidence="7" id="KW-1133">Transmembrane helix</keyword>
<dbReference type="InterPro" id="IPR011495">
    <property type="entry name" value="Sig_transdc_His_kin_sub2_dim/P"/>
</dbReference>
<feature type="transmembrane region" description="Helical" evidence="7">
    <location>
        <begin position="310"/>
        <end position="330"/>
    </location>
</feature>
<feature type="domain" description="PAC" evidence="10">
    <location>
        <begin position="692"/>
        <end position="744"/>
    </location>
</feature>
<dbReference type="InterPro" id="IPR036890">
    <property type="entry name" value="HATPase_C_sf"/>
</dbReference>
<sequence>MRSFQTLWPKWQKRLKSPLYIVSFLLIIIILVAGLSLRHNQEKEVKRITYQQLSSIAEMKAADIRQWLDERKGDALVMTESPFFSSGLLEVLKKPDSESLEKIKARLALAARTYGYARIMILNKKREPVISYGGIPPARLTQILMEDLKRAEQYGTVVNSDLHAHADENIIHIDFIAPIFRPGSQKKQAEAFVVLTVDAKDFLFPLIQTWPFHSATAETALVKREGEEVVFLNELRHRKETALQLRFPLSRKEIPAVRAVLGEYGEFEGVDYRGQKVMSYLTPVPNTCWSIVSKIDKAEALSSWYKRSTLIILFMISLIIVQLTLTELFWQRREKVNFQRLYEAEARARETEQMFQVLSDSAMAGVYLVQDGVFKYVNRALADMFGYKQEELIGKLGNLELTHPEDRAMVREYNRRRLSGEVSSLRFEFRGLRKDGSFFYCEAHGSTTVFRGRKAIIGTLVDITDRVELIQELLAREAEIRATLYSIGDGVISTDSRGNILVMNPVAEKLTGWKESEARGRPVQEVFKIINEFTREPAENPVERVLREGIIVGLANHSVLISKDGREFPVADSGAPIIDPGGENIGVILVFRDQTAEREAQNQILKAREELREKNRFLENLMASLPGMVYRCQNDRQWTMEYIAGTCQEITGYEPEELINNRKISFSQLIVPEHREYLWKKWQRVLAQRGVFEDEYQIRTADGRIRWVWERGSGVFDRSGNLVCLEGFISDITEKKRAEEELVRSEREKSAIFATISEHILYQAPDHTIVWANRAAAESLGMKPEELVGHKCYELWHQRHEPCEICPVAQARETGEPDKKEVQSPDGRWWDISGYPMKDEAGRIVGMIEVTSEITARKQAEQALKESEARYRALFEAANDAIFLMDRDIFIDCNPKTEEIFGCSRHNIIGQPPYNFSPEKQPDGRDSTEKALEKIEQALKGKPQFFEWLHCRCDGTPFYAEVSLNLIEIGGKQLIQAIVRDIDRRKKMEQALRESEARFRRLAENARDLIYRYRFVPERGFEYVSPAATPITGYTPEEHCADPDLGFKLVLEEDRSLLESVAAGKTSRPVVLRWRKKDGSIIWTEQINVPIYDESGNLVAIEGIARDITERKQAEEALKQSLREKEILIREIHHRVKNNMQVISSILNLQSALLDDPRAKAAFKECQYRIRSMAMVHERLYRAKDLTSIDFSDYLNNMARNIFLDQQVKPEQVKLHVDIQPVNLDINTAVPLGLIMNELITNAFKHAFPSGRKGNLWIKLRKKGEKRAELVVKDDGVGLPRGMDFQKAESLGLVMINTLVDQIDGRLELVRGKSGGTEFRLTFAC</sequence>
<dbReference type="Pfam" id="PF13426">
    <property type="entry name" value="PAS_9"/>
    <property type="match status" value="1"/>
</dbReference>
<dbReference type="InterPro" id="IPR000014">
    <property type="entry name" value="PAS"/>
</dbReference>
<protein>
    <recommendedName>
        <fullName evidence="2">histidine kinase</fullName>
        <ecNumber evidence="2">2.7.13.3</ecNumber>
    </recommendedName>
</protein>
<dbReference type="InterPro" id="IPR013767">
    <property type="entry name" value="PAS_fold"/>
</dbReference>
<organism evidence="11 12">
    <name type="scientific">Candidatus Saccharicenans subterraneus</name>
    <dbReference type="NCBI Taxonomy" id="2508984"/>
    <lineage>
        <taxon>Bacteria</taxon>
        <taxon>Candidatus Aminicenantota</taxon>
        <taxon>Candidatus Aminicenantia</taxon>
        <taxon>Candidatus Aminicenantales</taxon>
        <taxon>Candidatus Saccharicenantaceae</taxon>
        <taxon>Candidatus Saccharicenans</taxon>
    </lineage>
</organism>
<evidence type="ECO:0000259" key="9">
    <source>
        <dbReference type="PROSITE" id="PS50112"/>
    </source>
</evidence>
<feature type="domain" description="PAS" evidence="9">
    <location>
        <begin position="614"/>
        <end position="689"/>
    </location>
</feature>
<feature type="domain" description="PAS" evidence="9">
    <location>
        <begin position="995"/>
        <end position="1038"/>
    </location>
</feature>
<accession>A0A3E2BLS8</accession>
<evidence type="ECO:0000256" key="6">
    <source>
        <dbReference type="SAM" id="Coils"/>
    </source>
</evidence>
<dbReference type="InterPro" id="IPR000700">
    <property type="entry name" value="PAS-assoc_C"/>
</dbReference>
<dbReference type="PROSITE" id="PS50112">
    <property type="entry name" value="PAS"/>
    <property type="match status" value="6"/>
</dbReference>
<evidence type="ECO:0000259" key="10">
    <source>
        <dbReference type="PROSITE" id="PS50113"/>
    </source>
</evidence>
<keyword evidence="7" id="KW-0472">Membrane</keyword>
<reference evidence="11 12" key="1">
    <citation type="submission" date="2018-08" db="EMBL/GenBank/DDBJ databases">
        <title>Genome analysis of the thermophilic bacterium of the candidate phylum Aminicenantes from deep subsurface aquifer revealed its physiology and ecological role.</title>
        <authorList>
            <person name="Kadnikov V.V."/>
            <person name="Mardanov A.V."/>
            <person name="Beletsky A.V."/>
            <person name="Karnachuk O.V."/>
            <person name="Ravin N.V."/>
        </authorList>
    </citation>
    <scope>NUCLEOTIDE SEQUENCE [LARGE SCALE GENOMIC DNA]</scope>
    <source>
        <strain evidence="11">BY38</strain>
    </source>
</reference>
<evidence type="ECO:0000259" key="8">
    <source>
        <dbReference type="PROSITE" id="PS50109"/>
    </source>
</evidence>
<dbReference type="PANTHER" id="PTHR43304:SF1">
    <property type="entry name" value="PAC DOMAIN-CONTAINING PROTEIN"/>
    <property type="match status" value="1"/>
</dbReference>
<dbReference type="NCBIfam" id="TIGR00229">
    <property type="entry name" value="sensory_box"/>
    <property type="match status" value="6"/>
</dbReference>
<keyword evidence="4" id="KW-0808">Transferase</keyword>
<dbReference type="Pfam" id="PF02518">
    <property type="entry name" value="HATPase_c"/>
    <property type="match status" value="1"/>
</dbReference>
<feature type="domain" description="Histidine kinase" evidence="8">
    <location>
        <begin position="1131"/>
        <end position="1325"/>
    </location>
</feature>
<dbReference type="SMART" id="SM00086">
    <property type="entry name" value="PAC"/>
    <property type="match status" value="6"/>
</dbReference>
<dbReference type="Gene3D" id="3.30.450.20">
    <property type="entry name" value="PAS domain"/>
    <property type="match status" value="6"/>
</dbReference>
<feature type="domain" description="PAC" evidence="10">
    <location>
        <begin position="425"/>
        <end position="475"/>
    </location>
</feature>
<feature type="domain" description="PAS" evidence="9">
    <location>
        <begin position="867"/>
        <end position="942"/>
    </location>
</feature>
<dbReference type="SUPFAM" id="SSF55874">
    <property type="entry name" value="ATPase domain of HSP90 chaperone/DNA topoisomerase II/histidine kinase"/>
    <property type="match status" value="1"/>
</dbReference>
<comment type="caution">
    <text evidence="11">The sequence shown here is derived from an EMBL/GenBank/DDBJ whole genome shotgun (WGS) entry which is preliminary data.</text>
</comment>
<keyword evidence="5" id="KW-0418">Kinase</keyword>
<dbReference type="InterPro" id="IPR052162">
    <property type="entry name" value="Sensor_kinase/Photoreceptor"/>
</dbReference>
<evidence type="ECO:0000313" key="12">
    <source>
        <dbReference type="Proteomes" id="UP000257323"/>
    </source>
</evidence>
<dbReference type="Pfam" id="PF07568">
    <property type="entry name" value="HisKA_2"/>
    <property type="match status" value="1"/>
</dbReference>
<dbReference type="Pfam" id="PF00989">
    <property type="entry name" value="PAS"/>
    <property type="match status" value="2"/>
</dbReference>
<keyword evidence="7" id="KW-0812">Transmembrane</keyword>
<dbReference type="Proteomes" id="UP000257323">
    <property type="component" value="Unassembled WGS sequence"/>
</dbReference>
<dbReference type="Gene3D" id="3.30.565.10">
    <property type="entry name" value="Histidine kinase-like ATPase, C-terminal domain"/>
    <property type="match status" value="1"/>
</dbReference>
<dbReference type="PROSITE" id="PS50113">
    <property type="entry name" value="PAC"/>
    <property type="match status" value="5"/>
</dbReference>
<dbReference type="InterPro" id="IPR013655">
    <property type="entry name" value="PAS_fold_3"/>
</dbReference>
<dbReference type="InterPro" id="IPR005467">
    <property type="entry name" value="His_kinase_dom"/>
</dbReference>
<feature type="domain" description="PAS" evidence="9">
    <location>
        <begin position="745"/>
        <end position="797"/>
    </location>
</feature>
<dbReference type="Pfam" id="PF08448">
    <property type="entry name" value="PAS_4"/>
    <property type="match status" value="1"/>
</dbReference>
<evidence type="ECO:0000256" key="4">
    <source>
        <dbReference type="ARBA" id="ARBA00022679"/>
    </source>
</evidence>
<dbReference type="InterPro" id="IPR001610">
    <property type="entry name" value="PAC"/>
</dbReference>
<dbReference type="GO" id="GO:0006355">
    <property type="term" value="P:regulation of DNA-templated transcription"/>
    <property type="evidence" value="ECO:0007669"/>
    <property type="project" value="InterPro"/>
</dbReference>
<dbReference type="SMART" id="SM00091">
    <property type="entry name" value="PAS"/>
    <property type="match status" value="6"/>
</dbReference>
<dbReference type="SUPFAM" id="SSF55785">
    <property type="entry name" value="PYP-like sensor domain (PAS domain)"/>
    <property type="match status" value="6"/>
</dbReference>
<feature type="transmembrane region" description="Helical" evidence="7">
    <location>
        <begin position="20"/>
        <end position="37"/>
    </location>
</feature>
<feature type="domain" description="PAC" evidence="10">
    <location>
        <begin position="1068"/>
        <end position="1120"/>
    </location>
</feature>
<evidence type="ECO:0000256" key="5">
    <source>
        <dbReference type="ARBA" id="ARBA00022777"/>
    </source>
</evidence>
<dbReference type="InterPro" id="IPR003594">
    <property type="entry name" value="HATPase_dom"/>
</dbReference>
<evidence type="ECO:0000256" key="1">
    <source>
        <dbReference type="ARBA" id="ARBA00000085"/>
    </source>
</evidence>
<dbReference type="SMART" id="SM00387">
    <property type="entry name" value="HATPase_c"/>
    <property type="match status" value="1"/>
</dbReference>
<comment type="catalytic activity">
    <reaction evidence="1">
        <text>ATP + protein L-histidine = ADP + protein N-phospho-L-histidine.</text>
        <dbReference type="EC" id="2.7.13.3"/>
    </reaction>
</comment>
<dbReference type="EC" id="2.7.13.3" evidence="2"/>
<feature type="coiled-coil region" evidence="6">
    <location>
        <begin position="1104"/>
        <end position="1131"/>
    </location>
</feature>
<name>A0A3E2BLS8_9BACT</name>
<feature type="domain" description="PAC" evidence="10">
    <location>
        <begin position="813"/>
        <end position="866"/>
    </location>
</feature>
<dbReference type="GO" id="GO:0004673">
    <property type="term" value="F:protein histidine kinase activity"/>
    <property type="evidence" value="ECO:0007669"/>
    <property type="project" value="UniProtKB-EC"/>
</dbReference>
<feature type="domain" description="PAS" evidence="9">
    <location>
        <begin position="350"/>
        <end position="421"/>
    </location>
</feature>
<evidence type="ECO:0000256" key="3">
    <source>
        <dbReference type="ARBA" id="ARBA00022553"/>
    </source>
</evidence>
<dbReference type="Pfam" id="PF08447">
    <property type="entry name" value="PAS_3"/>
    <property type="match status" value="2"/>
</dbReference>
<evidence type="ECO:0000313" key="11">
    <source>
        <dbReference type="EMBL" id="RFT15671.1"/>
    </source>
</evidence>
<keyword evidence="3" id="KW-0597">Phosphoprotein</keyword>
<dbReference type="PROSITE" id="PS50109">
    <property type="entry name" value="HIS_KIN"/>
    <property type="match status" value="1"/>
</dbReference>
<dbReference type="CDD" id="cd00130">
    <property type="entry name" value="PAS"/>
    <property type="match status" value="6"/>
</dbReference>
<dbReference type="EMBL" id="QUAH01000007">
    <property type="protein sequence ID" value="RFT15671.1"/>
    <property type="molecule type" value="Genomic_DNA"/>
</dbReference>
<evidence type="ECO:0000256" key="2">
    <source>
        <dbReference type="ARBA" id="ARBA00012438"/>
    </source>
</evidence>